<dbReference type="EMBL" id="CP144700">
    <property type="protein sequence ID" value="WVZ23431.1"/>
    <property type="molecule type" value="Genomic_DNA"/>
</dbReference>
<evidence type="ECO:0000313" key="1">
    <source>
        <dbReference type="EMBL" id="WVZ23431.1"/>
    </source>
</evidence>
<protein>
    <submittedName>
        <fullName evidence="1">Uncharacterized protein</fullName>
    </submittedName>
</protein>
<evidence type="ECO:0000313" key="2">
    <source>
        <dbReference type="Proteomes" id="UP001374535"/>
    </source>
</evidence>
<organism evidence="1 2">
    <name type="scientific">Vigna mungo</name>
    <name type="common">Black gram</name>
    <name type="synonym">Phaseolus mungo</name>
    <dbReference type="NCBI Taxonomy" id="3915"/>
    <lineage>
        <taxon>Eukaryota</taxon>
        <taxon>Viridiplantae</taxon>
        <taxon>Streptophyta</taxon>
        <taxon>Embryophyta</taxon>
        <taxon>Tracheophyta</taxon>
        <taxon>Spermatophyta</taxon>
        <taxon>Magnoliopsida</taxon>
        <taxon>eudicotyledons</taxon>
        <taxon>Gunneridae</taxon>
        <taxon>Pentapetalae</taxon>
        <taxon>rosids</taxon>
        <taxon>fabids</taxon>
        <taxon>Fabales</taxon>
        <taxon>Fabaceae</taxon>
        <taxon>Papilionoideae</taxon>
        <taxon>50 kb inversion clade</taxon>
        <taxon>NPAAA clade</taxon>
        <taxon>indigoferoid/millettioid clade</taxon>
        <taxon>Phaseoleae</taxon>
        <taxon>Vigna</taxon>
    </lineage>
</organism>
<proteinExistence type="predicted"/>
<dbReference type="Proteomes" id="UP001374535">
    <property type="component" value="Chromosome 1"/>
</dbReference>
<accession>A0AAQ3SC08</accession>
<sequence length="157" mass="17232">MSRKVIPHPSRRRFSNGLLLLTLVMSKERRLLLRHRHGGGLHNHFWSSDKAPHLSEIGASRDGPLFGRGGGAHEGGATKTTSFLEVSSSVHMCLPRMKGVGARSCDLWSEAEEGKERGAELAAHTERETKEKLAGMVPVLVAAMMEGSAWRRSHSMV</sequence>
<gene>
    <name evidence="1" type="ORF">V8G54_001975</name>
</gene>
<reference evidence="1 2" key="1">
    <citation type="journal article" date="2023" name="Life. Sci Alliance">
        <title>Evolutionary insights into 3D genome organization and epigenetic landscape of Vigna mungo.</title>
        <authorList>
            <person name="Junaid A."/>
            <person name="Singh B."/>
            <person name="Bhatia S."/>
        </authorList>
    </citation>
    <scope>NUCLEOTIDE SEQUENCE [LARGE SCALE GENOMIC DNA]</scope>
    <source>
        <strain evidence="1">Urdbean</strain>
    </source>
</reference>
<dbReference type="AlphaFoldDB" id="A0AAQ3SC08"/>
<keyword evidence="2" id="KW-1185">Reference proteome</keyword>
<name>A0AAQ3SC08_VIGMU</name>